<dbReference type="Proteomes" id="UP001161247">
    <property type="component" value="Chromosome 8"/>
</dbReference>
<sequence>MRMNGKIPPPPLQPMVLPCLDILKAWQMTQESFVTTTNNVFFNPSIGTLESPTSTLHFSDNVMPLSAISKYNIENPKPFTKENRANINGVVQLCDIVDYPIDASYYEDSLRPAPSFMEGFYDAECAGPNSNNIGFMGSFHGNLEDISSDGGLEDNKKYWNNVLNGETNTAT</sequence>
<evidence type="ECO:0000313" key="1">
    <source>
        <dbReference type="EMBL" id="CAI9115013.1"/>
    </source>
</evidence>
<name>A0AAV1E430_OLDCO</name>
<organism evidence="1 2">
    <name type="scientific">Oldenlandia corymbosa var. corymbosa</name>
    <dbReference type="NCBI Taxonomy" id="529605"/>
    <lineage>
        <taxon>Eukaryota</taxon>
        <taxon>Viridiplantae</taxon>
        <taxon>Streptophyta</taxon>
        <taxon>Embryophyta</taxon>
        <taxon>Tracheophyta</taxon>
        <taxon>Spermatophyta</taxon>
        <taxon>Magnoliopsida</taxon>
        <taxon>eudicotyledons</taxon>
        <taxon>Gunneridae</taxon>
        <taxon>Pentapetalae</taxon>
        <taxon>asterids</taxon>
        <taxon>lamiids</taxon>
        <taxon>Gentianales</taxon>
        <taxon>Rubiaceae</taxon>
        <taxon>Rubioideae</taxon>
        <taxon>Spermacoceae</taxon>
        <taxon>Hedyotis-Oldenlandia complex</taxon>
        <taxon>Oldenlandia</taxon>
    </lineage>
</organism>
<dbReference type="AlphaFoldDB" id="A0AAV1E430"/>
<keyword evidence="2" id="KW-1185">Reference proteome</keyword>
<dbReference type="EMBL" id="OX459125">
    <property type="protein sequence ID" value="CAI9115013.1"/>
    <property type="molecule type" value="Genomic_DNA"/>
</dbReference>
<accession>A0AAV1E430</accession>
<protein>
    <submittedName>
        <fullName evidence="1">OLC1v1015845C1</fullName>
    </submittedName>
</protein>
<proteinExistence type="predicted"/>
<reference evidence="1" key="1">
    <citation type="submission" date="2023-03" db="EMBL/GenBank/DDBJ databases">
        <authorList>
            <person name="Julca I."/>
        </authorList>
    </citation>
    <scope>NUCLEOTIDE SEQUENCE</scope>
</reference>
<gene>
    <name evidence="1" type="ORF">OLC1_LOCUS21617</name>
</gene>
<evidence type="ECO:0000313" key="2">
    <source>
        <dbReference type="Proteomes" id="UP001161247"/>
    </source>
</evidence>